<dbReference type="RefSeq" id="WP_112283188.1">
    <property type="nucleotide sequence ID" value="NZ_MASW01000005.1"/>
</dbReference>
<dbReference type="SUPFAM" id="SSF53850">
    <property type="entry name" value="Periplasmic binding protein-like II"/>
    <property type="match status" value="1"/>
</dbReference>
<proteinExistence type="predicted"/>
<sequence>MLRKRLAVLAVAGTAAVTLAACGGGGDPLSGDSGEQPAQDTIAVGSANFSEAVLLGEMYAQALQAEGLKVEKKLNIGSREVYIPAVQDGSIDLVPEYTGNLLLYFDKDATQTESEQVDAALRKALPDDLIALEKSEAVDEDAIVVRKETAQKYDLTTIADLKPVASQLVVGGSPEFRERKAGLQGLEEVYGLKFKEYKTLDTAGPITVEALKSGEVDVSQLFTTQSAITENDFVVLEDPKHIHIAQNIVPLVRESKANDTVKSVLNKISAALTTENVTEMVRRIDVDHENAEAVAKDFLSQQGML</sequence>
<dbReference type="AlphaFoldDB" id="A0A2V4APF7"/>
<dbReference type="EMBL" id="MASW01000005">
    <property type="protein sequence ID" value="PXY22590.1"/>
    <property type="molecule type" value="Genomic_DNA"/>
</dbReference>
<dbReference type="Proteomes" id="UP000249915">
    <property type="component" value="Unassembled WGS sequence"/>
</dbReference>
<dbReference type="CDD" id="cd13606">
    <property type="entry name" value="PBP2_ProX_like"/>
    <property type="match status" value="1"/>
</dbReference>
<name>A0A2V4APF7_9PSEU</name>
<dbReference type="PROSITE" id="PS51257">
    <property type="entry name" value="PROKAR_LIPOPROTEIN"/>
    <property type="match status" value="1"/>
</dbReference>
<organism evidence="1 2">
    <name type="scientific">Prauserella muralis</name>
    <dbReference type="NCBI Taxonomy" id="588067"/>
    <lineage>
        <taxon>Bacteria</taxon>
        <taxon>Bacillati</taxon>
        <taxon>Actinomycetota</taxon>
        <taxon>Actinomycetes</taxon>
        <taxon>Pseudonocardiales</taxon>
        <taxon>Pseudonocardiaceae</taxon>
        <taxon>Prauserella</taxon>
    </lineage>
</organism>
<dbReference type="Gene3D" id="3.40.190.120">
    <property type="entry name" value="Osmoprotection protein (prox), domain 2"/>
    <property type="match status" value="1"/>
</dbReference>
<evidence type="ECO:0000313" key="1">
    <source>
        <dbReference type="EMBL" id="PXY22590.1"/>
    </source>
</evidence>
<dbReference type="Gene3D" id="3.40.190.10">
    <property type="entry name" value="Periplasmic binding protein-like II"/>
    <property type="match status" value="1"/>
</dbReference>
<gene>
    <name evidence="1" type="ORF">BAY60_22425</name>
</gene>
<comment type="caution">
    <text evidence="1">The sequence shown here is derived from an EMBL/GenBank/DDBJ whole genome shotgun (WGS) entry which is preliminary data.</text>
</comment>
<keyword evidence="2" id="KW-1185">Reference proteome</keyword>
<reference evidence="1 2" key="1">
    <citation type="submission" date="2016-07" db="EMBL/GenBank/DDBJ databases">
        <title>Draft genome sequence of Prauserella muralis DSM 45305, isolated from a mould-covered wall in an indoor environment.</title>
        <authorList>
            <person name="Ruckert C."/>
            <person name="Albersmeier A."/>
            <person name="Jiang C.-L."/>
            <person name="Jiang Y."/>
            <person name="Kalinowski J."/>
            <person name="Schneider O."/>
            <person name="Winkler A."/>
            <person name="Zotchev S.B."/>
        </authorList>
    </citation>
    <scope>NUCLEOTIDE SEQUENCE [LARGE SCALE GENOMIC DNA]</scope>
    <source>
        <strain evidence="1 2">DSM 45305</strain>
    </source>
</reference>
<protein>
    <submittedName>
        <fullName evidence="1">Glycine/betaine ABC transporter substrate-binding protein</fullName>
    </submittedName>
</protein>
<dbReference type="Pfam" id="PF04069">
    <property type="entry name" value="OpuAC"/>
    <property type="match status" value="1"/>
</dbReference>
<evidence type="ECO:0000313" key="2">
    <source>
        <dbReference type="Proteomes" id="UP000249915"/>
    </source>
</evidence>
<dbReference type="InterPro" id="IPR007210">
    <property type="entry name" value="ABC_Gly_betaine_transp_sub-bd"/>
</dbReference>
<accession>A0A2V4APF7</accession>
<dbReference type="GO" id="GO:0043190">
    <property type="term" value="C:ATP-binding cassette (ABC) transporter complex"/>
    <property type="evidence" value="ECO:0007669"/>
    <property type="project" value="InterPro"/>
</dbReference>
<dbReference type="OrthoDB" id="9781705at2"/>
<dbReference type="GO" id="GO:0022857">
    <property type="term" value="F:transmembrane transporter activity"/>
    <property type="evidence" value="ECO:0007669"/>
    <property type="project" value="InterPro"/>
</dbReference>